<dbReference type="Proteomes" id="UP000199475">
    <property type="component" value="Unassembled WGS sequence"/>
</dbReference>
<evidence type="ECO:0000256" key="1">
    <source>
        <dbReference type="SAM" id="Phobius"/>
    </source>
</evidence>
<organism evidence="3 4">
    <name type="scientific">Tessaracoccus oleiagri</name>
    <dbReference type="NCBI Taxonomy" id="686624"/>
    <lineage>
        <taxon>Bacteria</taxon>
        <taxon>Bacillati</taxon>
        <taxon>Actinomycetota</taxon>
        <taxon>Actinomycetes</taxon>
        <taxon>Propionibacteriales</taxon>
        <taxon>Propionibacteriaceae</taxon>
        <taxon>Tessaracoccus</taxon>
    </lineage>
</organism>
<accession>A0A1G9J9H4</accession>
<dbReference type="OrthoDB" id="117402at2"/>
<dbReference type="Pfam" id="PF13462">
    <property type="entry name" value="Thioredoxin_4"/>
    <property type="match status" value="1"/>
</dbReference>
<dbReference type="STRING" id="686624.SAMN04488242_1118"/>
<feature type="domain" description="Thioredoxin-like fold" evidence="2">
    <location>
        <begin position="86"/>
        <end position="232"/>
    </location>
</feature>
<evidence type="ECO:0000313" key="3">
    <source>
        <dbReference type="EMBL" id="SDL34210.1"/>
    </source>
</evidence>
<protein>
    <submittedName>
        <fullName evidence="3">Thioredoxin</fullName>
    </submittedName>
</protein>
<dbReference type="RefSeq" id="WP_093249785.1">
    <property type="nucleotide sequence ID" value="NZ_FNGP01000002.1"/>
</dbReference>
<gene>
    <name evidence="3" type="ORF">SAMN04488242_1118</name>
</gene>
<keyword evidence="4" id="KW-1185">Reference proteome</keyword>
<name>A0A1G9J9H4_9ACTN</name>
<dbReference type="InterPro" id="IPR012336">
    <property type="entry name" value="Thioredoxin-like_fold"/>
</dbReference>
<dbReference type="AlphaFoldDB" id="A0A1G9J9H4"/>
<keyword evidence="1" id="KW-1133">Transmembrane helix</keyword>
<dbReference type="EMBL" id="FNGP01000002">
    <property type="protein sequence ID" value="SDL34210.1"/>
    <property type="molecule type" value="Genomic_DNA"/>
</dbReference>
<dbReference type="SUPFAM" id="SSF52833">
    <property type="entry name" value="Thioredoxin-like"/>
    <property type="match status" value="1"/>
</dbReference>
<dbReference type="Gene3D" id="3.40.30.10">
    <property type="entry name" value="Glutaredoxin"/>
    <property type="match status" value="1"/>
</dbReference>
<evidence type="ECO:0000313" key="4">
    <source>
        <dbReference type="Proteomes" id="UP000199475"/>
    </source>
</evidence>
<feature type="transmembrane region" description="Helical" evidence="1">
    <location>
        <begin position="29"/>
        <end position="54"/>
    </location>
</feature>
<evidence type="ECO:0000259" key="2">
    <source>
        <dbReference type="Pfam" id="PF13462"/>
    </source>
</evidence>
<proteinExistence type="predicted"/>
<reference evidence="3 4" key="1">
    <citation type="submission" date="2016-10" db="EMBL/GenBank/DDBJ databases">
        <authorList>
            <person name="de Groot N.N."/>
        </authorList>
    </citation>
    <scope>NUCLEOTIDE SEQUENCE [LARGE SCALE GENOMIC DNA]</scope>
    <source>
        <strain evidence="3 4">CGMCC 1.9159</strain>
    </source>
</reference>
<keyword evidence="1" id="KW-0812">Transmembrane</keyword>
<dbReference type="InterPro" id="IPR036249">
    <property type="entry name" value="Thioredoxin-like_sf"/>
</dbReference>
<sequence length="271" mass="30189">MANQQNLSRRAAMRQQQLLEEKQKRTNRIIGIGVGIVALAIVAIIAIVAIPPLLRSDVQVAEEQLTPPNATAEHGILLNGTEPTEDTPHVIIYEDYRCPACQSRNEMYGPVINELADSGQITVEYRTTYFLDQNSNGDSSARAAMAAAAADEVGKFREYHQTIYDNQANSFTEKQLREEFAQLAGIEGEDLTRFQELYNTRAFKDFATAANQEFFDREVGSTPTFVVNDQRLIFADQTTNEVFIQNTADSFMAAVNAAFNGEDARTHEPMP</sequence>
<keyword evidence="1" id="KW-0472">Membrane</keyword>